<comment type="similarity">
    <text evidence="3">Belongs to the HMGB family.</text>
</comment>
<dbReference type="Gene3D" id="1.10.30.10">
    <property type="entry name" value="High mobility group box domain"/>
    <property type="match status" value="1"/>
</dbReference>
<dbReference type="SMART" id="SM00398">
    <property type="entry name" value="HMG"/>
    <property type="match status" value="1"/>
</dbReference>
<evidence type="ECO:0000313" key="12">
    <source>
        <dbReference type="Proteomes" id="UP000011518"/>
    </source>
</evidence>
<name>L9KYM1_TUPCH</name>
<keyword evidence="12" id="KW-1185">Reference proteome</keyword>
<gene>
    <name evidence="11" type="ORF">TREES_T100007523</name>
</gene>
<evidence type="ECO:0000313" key="11">
    <source>
        <dbReference type="EMBL" id="ELW67891.1"/>
    </source>
</evidence>
<dbReference type="InterPro" id="IPR009071">
    <property type="entry name" value="HMG_box_dom"/>
</dbReference>
<dbReference type="PROSITE" id="PS50118">
    <property type="entry name" value="HMG_BOX_2"/>
    <property type="match status" value="1"/>
</dbReference>
<dbReference type="InParanoid" id="L9KYM1"/>
<reference evidence="12" key="2">
    <citation type="journal article" date="2013" name="Nat. Commun.">
        <title>Genome of the Chinese tree shrew.</title>
        <authorList>
            <person name="Fan Y."/>
            <person name="Huang Z.Y."/>
            <person name="Cao C.C."/>
            <person name="Chen C.S."/>
            <person name="Chen Y.X."/>
            <person name="Fan D.D."/>
            <person name="He J."/>
            <person name="Hou H.L."/>
            <person name="Hu L."/>
            <person name="Hu X.T."/>
            <person name="Jiang X.T."/>
            <person name="Lai R."/>
            <person name="Lang Y.S."/>
            <person name="Liang B."/>
            <person name="Liao S.G."/>
            <person name="Mu D."/>
            <person name="Ma Y.Y."/>
            <person name="Niu Y.Y."/>
            <person name="Sun X.Q."/>
            <person name="Xia J.Q."/>
            <person name="Xiao J."/>
            <person name="Xiong Z.Q."/>
            <person name="Xu L."/>
            <person name="Yang L."/>
            <person name="Zhang Y."/>
            <person name="Zhao W."/>
            <person name="Zhao X.D."/>
            <person name="Zheng Y.T."/>
            <person name="Zhou J.M."/>
            <person name="Zhu Y.B."/>
            <person name="Zhang G.J."/>
            <person name="Wang J."/>
            <person name="Yao Y.G."/>
        </authorList>
    </citation>
    <scope>NUCLEOTIDE SEQUENCE [LARGE SCALE GENOMIC DNA]</scope>
</reference>
<proteinExistence type="inferred from homology"/>
<dbReference type="PANTHER" id="PTHR48112">
    <property type="entry name" value="HIGH MOBILITY GROUP PROTEIN DSP1"/>
    <property type="match status" value="1"/>
</dbReference>
<comment type="subcellular location">
    <subcellularLocation>
        <location evidence="2">Chromosome</location>
    </subcellularLocation>
    <subcellularLocation>
        <location evidence="1">Nucleus</location>
    </subcellularLocation>
</comment>
<accession>L9KYM1</accession>
<sequence length="102" mass="11663">MAKGDPKKPRVKMSAYAFFVQTCREEDKKKDPEILVNFAEFSKSSKRWKTMSGKKKLKFDEMAKVDKVRCDWKMKDYGPAKGGKKKKDPNAPKGHLDSSCSV</sequence>
<dbReference type="SUPFAM" id="SSF47095">
    <property type="entry name" value="HMG-box"/>
    <property type="match status" value="1"/>
</dbReference>
<keyword evidence="7 8" id="KW-0539">Nucleus</keyword>
<evidence type="ECO:0000256" key="1">
    <source>
        <dbReference type="ARBA" id="ARBA00004123"/>
    </source>
</evidence>
<dbReference type="PANTHER" id="PTHR48112:SF32">
    <property type="entry name" value="HIGH MOBILITY GROUP PROTEIN B3"/>
    <property type="match status" value="1"/>
</dbReference>
<keyword evidence="4" id="KW-0158">Chromosome</keyword>
<dbReference type="GO" id="GO:0005634">
    <property type="term" value="C:nucleus"/>
    <property type="evidence" value="ECO:0007669"/>
    <property type="project" value="UniProtKB-SubCell"/>
</dbReference>
<dbReference type="GO" id="GO:0003677">
    <property type="term" value="F:DNA binding"/>
    <property type="evidence" value="ECO:0007669"/>
    <property type="project" value="UniProtKB-UniRule"/>
</dbReference>
<evidence type="ECO:0000256" key="4">
    <source>
        <dbReference type="ARBA" id="ARBA00022454"/>
    </source>
</evidence>
<dbReference type="CDD" id="cd21978">
    <property type="entry name" value="HMG-box_HMGB_rpt1"/>
    <property type="match status" value="1"/>
</dbReference>
<evidence type="ECO:0000256" key="5">
    <source>
        <dbReference type="ARBA" id="ARBA00022737"/>
    </source>
</evidence>
<dbReference type="GO" id="GO:0005694">
    <property type="term" value="C:chromosome"/>
    <property type="evidence" value="ECO:0007669"/>
    <property type="project" value="UniProtKB-SubCell"/>
</dbReference>
<dbReference type="Proteomes" id="UP000011518">
    <property type="component" value="Unassembled WGS sequence"/>
</dbReference>
<dbReference type="FunFam" id="1.10.30.10:FF:000013">
    <property type="entry name" value="High mobility group protein B3"/>
    <property type="match status" value="1"/>
</dbReference>
<evidence type="ECO:0000256" key="6">
    <source>
        <dbReference type="ARBA" id="ARBA00023125"/>
    </source>
</evidence>
<keyword evidence="6 8" id="KW-0238">DNA-binding</keyword>
<dbReference type="AlphaFoldDB" id="L9KYM1"/>
<evidence type="ECO:0000259" key="10">
    <source>
        <dbReference type="PROSITE" id="PS50118"/>
    </source>
</evidence>
<organism evidence="11 12">
    <name type="scientific">Tupaia chinensis</name>
    <name type="common">Chinese tree shrew</name>
    <name type="synonym">Tupaia belangeri chinensis</name>
    <dbReference type="NCBI Taxonomy" id="246437"/>
    <lineage>
        <taxon>Eukaryota</taxon>
        <taxon>Metazoa</taxon>
        <taxon>Chordata</taxon>
        <taxon>Craniata</taxon>
        <taxon>Vertebrata</taxon>
        <taxon>Euteleostomi</taxon>
        <taxon>Mammalia</taxon>
        <taxon>Eutheria</taxon>
        <taxon>Euarchontoglires</taxon>
        <taxon>Scandentia</taxon>
        <taxon>Tupaiidae</taxon>
        <taxon>Tupaia</taxon>
    </lineage>
</organism>
<keyword evidence="5" id="KW-0677">Repeat</keyword>
<evidence type="ECO:0000256" key="9">
    <source>
        <dbReference type="SAM" id="MobiDB-lite"/>
    </source>
</evidence>
<reference evidence="12" key="1">
    <citation type="submission" date="2012-07" db="EMBL/GenBank/DDBJ databases">
        <title>Genome of the Chinese tree shrew, a rising model animal genetically related to primates.</title>
        <authorList>
            <person name="Zhang G."/>
            <person name="Fan Y."/>
            <person name="Yao Y."/>
            <person name="Huang Z."/>
        </authorList>
    </citation>
    <scope>NUCLEOTIDE SEQUENCE [LARGE SCALE GENOMIC DNA]</scope>
</reference>
<dbReference type="InterPro" id="IPR050342">
    <property type="entry name" value="HMGB"/>
</dbReference>
<feature type="DNA-binding region" description="HMG box" evidence="8">
    <location>
        <begin position="9"/>
        <end position="78"/>
    </location>
</feature>
<feature type="domain" description="HMG box" evidence="10">
    <location>
        <begin position="9"/>
        <end position="78"/>
    </location>
</feature>
<dbReference type="EMBL" id="KB320597">
    <property type="protein sequence ID" value="ELW67891.1"/>
    <property type="molecule type" value="Genomic_DNA"/>
</dbReference>
<dbReference type="InterPro" id="IPR036910">
    <property type="entry name" value="HMG_box_dom_sf"/>
</dbReference>
<evidence type="ECO:0000256" key="8">
    <source>
        <dbReference type="PROSITE-ProRule" id="PRU00267"/>
    </source>
</evidence>
<protein>
    <submittedName>
        <fullName evidence="11">High mobility group protein B3</fullName>
    </submittedName>
</protein>
<evidence type="ECO:0000256" key="3">
    <source>
        <dbReference type="ARBA" id="ARBA00008774"/>
    </source>
</evidence>
<feature type="region of interest" description="Disordered" evidence="9">
    <location>
        <begin position="74"/>
        <end position="102"/>
    </location>
</feature>
<evidence type="ECO:0000256" key="2">
    <source>
        <dbReference type="ARBA" id="ARBA00004286"/>
    </source>
</evidence>
<evidence type="ECO:0000256" key="7">
    <source>
        <dbReference type="ARBA" id="ARBA00023242"/>
    </source>
</evidence>
<dbReference type="Pfam" id="PF09011">
    <property type="entry name" value="HMG_box_2"/>
    <property type="match status" value="1"/>
</dbReference>